<name>A0A8D9UIM0_9VIRU</name>
<sequence length="192" mass="21642">MADVTNTTTEPTTNNEPQNEEQTPSVEELMAQLASERAEKEKYKNASDKASSEAAKYKKELRSKQTAEEQEAEAKAEAEKLQAEKFENMSKELNHMKAVNAYQKVIGDGKDIDSLIEAVADADHSLIATVIANEVQRQVKEAKAEWLKSRPAINAGGGEESTITQEQFNKMNYHERVEFKNKNPELYKKFTE</sequence>
<evidence type="ECO:0000256" key="1">
    <source>
        <dbReference type="SAM" id="MobiDB-lite"/>
    </source>
</evidence>
<reference evidence="2" key="1">
    <citation type="journal article" date="2021" name="Proc. Natl. Acad. Sci. U.S.A.">
        <title>A Catalog of Tens of Thousands of Viruses from Human Metagenomes Reveals Hidden Associations with Chronic Diseases.</title>
        <authorList>
            <person name="Tisza M.J."/>
            <person name="Buck C.B."/>
        </authorList>
    </citation>
    <scope>NUCLEOTIDE SEQUENCE</scope>
    <source>
        <strain evidence="2">CtPNe1</strain>
    </source>
</reference>
<accession>A0A8D9UIM0</accession>
<proteinExistence type="predicted"/>
<feature type="region of interest" description="Disordered" evidence="1">
    <location>
        <begin position="1"/>
        <end position="80"/>
    </location>
</feature>
<protein>
    <submittedName>
        <fullName evidence="2">Uncharacterized protein</fullName>
    </submittedName>
</protein>
<evidence type="ECO:0000313" key="2">
    <source>
        <dbReference type="EMBL" id="DAD56922.1"/>
    </source>
</evidence>
<feature type="compositionally biased region" description="Low complexity" evidence="1">
    <location>
        <begin position="1"/>
        <end position="24"/>
    </location>
</feature>
<dbReference type="EMBL" id="BK029947">
    <property type="protein sequence ID" value="DAD56922.1"/>
    <property type="molecule type" value="Genomic_DNA"/>
</dbReference>
<organism evidence="2">
    <name type="scientific">Bacteriophage sp</name>
    <dbReference type="NCBI Taxonomy" id="38018"/>
    <lineage>
        <taxon>Viruses</taxon>
    </lineage>
</organism>
<feature type="compositionally biased region" description="Basic and acidic residues" evidence="1">
    <location>
        <begin position="36"/>
        <end position="80"/>
    </location>
</feature>